<dbReference type="RefSeq" id="WP_091329030.1">
    <property type="nucleotide sequence ID" value="NZ_FOSW01000016.1"/>
</dbReference>
<dbReference type="Gene3D" id="3.40.50.2300">
    <property type="match status" value="2"/>
</dbReference>
<keyword evidence="3" id="KW-0732">Signal</keyword>
<gene>
    <name evidence="5" type="ORF">SAMN04488085_11679</name>
</gene>
<dbReference type="Proteomes" id="UP000199152">
    <property type="component" value="Unassembled WGS sequence"/>
</dbReference>
<dbReference type="SUPFAM" id="SSF53822">
    <property type="entry name" value="Periplasmic binding protein-like I"/>
    <property type="match status" value="1"/>
</dbReference>
<evidence type="ECO:0000313" key="5">
    <source>
        <dbReference type="EMBL" id="SFL73185.1"/>
    </source>
</evidence>
<dbReference type="AlphaFoldDB" id="A0A1I4K380"/>
<dbReference type="PANTHER" id="PTHR46847:SF1">
    <property type="entry name" value="D-ALLOSE-BINDING PERIPLASMIC PROTEIN-RELATED"/>
    <property type="match status" value="1"/>
</dbReference>
<dbReference type="STRING" id="504800.SAMN04488085_11679"/>
<evidence type="ECO:0000259" key="4">
    <source>
        <dbReference type="Pfam" id="PF13407"/>
    </source>
</evidence>
<dbReference type="InParanoid" id="A0A1I4K380"/>
<dbReference type="PANTHER" id="PTHR46847">
    <property type="entry name" value="D-ALLOSE-BINDING PERIPLASMIC PROTEIN-RELATED"/>
    <property type="match status" value="1"/>
</dbReference>
<feature type="domain" description="Periplasmic binding protein" evidence="4">
    <location>
        <begin position="55"/>
        <end position="313"/>
    </location>
</feature>
<dbReference type="CDD" id="cd01536">
    <property type="entry name" value="PBP1_ABC_sugar_binding-like"/>
    <property type="match status" value="1"/>
</dbReference>
<comment type="subcellular location">
    <subcellularLocation>
        <location evidence="1">Cell envelope</location>
    </subcellularLocation>
</comment>
<organism evidence="5 6">
    <name type="scientific">Geodermatophilus ruber</name>
    <dbReference type="NCBI Taxonomy" id="504800"/>
    <lineage>
        <taxon>Bacteria</taxon>
        <taxon>Bacillati</taxon>
        <taxon>Actinomycetota</taxon>
        <taxon>Actinomycetes</taxon>
        <taxon>Geodermatophilales</taxon>
        <taxon>Geodermatophilaceae</taxon>
        <taxon>Geodermatophilus</taxon>
    </lineage>
</organism>
<dbReference type="GO" id="GO:0030246">
    <property type="term" value="F:carbohydrate binding"/>
    <property type="evidence" value="ECO:0007669"/>
    <property type="project" value="UniProtKB-ARBA"/>
</dbReference>
<dbReference type="EMBL" id="FOSW01000016">
    <property type="protein sequence ID" value="SFL73185.1"/>
    <property type="molecule type" value="Genomic_DNA"/>
</dbReference>
<evidence type="ECO:0000313" key="6">
    <source>
        <dbReference type="Proteomes" id="UP000199152"/>
    </source>
</evidence>
<dbReference type="OrthoDB" id="3286068at2"/>
<dbReference type="Pfam" id="PF13407">
    <property type="entry name" value="Peripla_BP_4"/>
    <property type="match status" value="1"/>
</dbReference>
<keyword evidence="6" id="KW-1185">Reference proteome</keyword>
<evidence type="ECO:0000256" key="2">
    <source>
        <dbReference type="ARBA" id="ARBA00007639"/>
    </source>
</evidence>
<evidence type="ECO:0000256" key="3">
    <source>
        <dbReference type="ARBA" id="ARBA00022729"/>
    </source>
</evidence>
<evidence type="ECO:0000256" key="1">
    <source>
        <dbReference type="ARBA" id="ARBA00004196"/>
    </source>
</evidence>
<name>A0A1I4K380_9ACTN</name>
<comment type="similarity">
    <text evidence="2">Belongs to the bacterial solute-binding protein 2 family.</text>
</comment>
<dbReference type="PROSITE" id="PS51257">
    <property type="entry name" value="PROKAR_LIPOPROTEIN"/>
    <property type="match status" value="1"/>
</dbReference>
<dbReference type="InterPro" id="IPR028082">
    <property type="entry name" value="Peripla_BP_I"/>
</dbReference>
<sequence>MRTRSGTGRTGPTARAPRALVAGAMVVLLAACGSNDDGGSAAAAGGDVAAEDLNIAFIGSDGSQNFTQEMMAGAEAAGEEFGVDVQVIAPTSLDGPAQVKMFEDAMRTATDGIAVQTLTPDLLVRAQARAVDQGIPVMSVDTPPLPGSNVTSYIGNDNVAAGAMLAEEAIRRLQEAGTVEGSAVVASPIPGIPPLDNRALGMKQAFEENLPGFEVVGPVASAPDPTSNFSAWNNLVQANSGASVFLDSGDAALASLARINRDNGGRFLTGAFDLNQAGVEAVADGTNFAAADPQHFLKGYLATRLLIESALGEREMFEGWWVSTAELVTQENVADIQARQESTEAKMEYYADLVEEQLANPPLRDLAEAN</sequence>
<accession>A0A1I4K380</accession>
<dbReference type="GO" id="GO:0030313">
    <property type="term" value="C:cell envelope"/>
    <property type="evidence" value="ECO:0007669"/>
    <property type="project" value="UniProtKB-SubCell"/>
</dbReference>
<dbReference type="InterPro" id="IPR025997">
    <property type="entry name" value="SBP_2_dom"/>
</dbReference>
<proteinExistence type="inferred from homology"/>
<protein>
    <submittedName>
        <fullName evidence="5">Monosaccharide ABC transporter substrate-binding protein, CUT2 family</fullName>
    </submittedName>
</protein>
<reference evidence="5 6" key="1">
    <citation type="submission" date="2016-10" db="EMBL/GenBank/DDBJ databases">
        <authorList>
            <person name="de Groot N.N."/>
        </authorList>
    </citation>
    <scope>NUCLEOTIDE SEQUENCE [LARGE SCALE GENOMIC DNA]</scope>
    <source>
        <strain evidence="5 6">DSM 45317</strain>
    </source>
</reference>